<dbReference type="Proteomes" id="UP000254282">
    <property type="component" value="Unassembled WGS sequence"/>
</dbReference>
<dbReference type="Pfam" id="PF19775">
    <property type="entry name" value="DUF6261"/>
    <property type="match status" value="1"/>
</dbReference>
<organism evidence="1 2">
    <name type="scientific">Chryseobacterium indoltheticum</name>
    <dbReference type="NCBI Taxonomy" id="254"/>
    <lineage>
        <taxon>Bacteria</taxon>
        <taxon>Pseudomonadati</taxon>
        <taxon>Bacteroidota</taxon>
        <taxon>Flavobacteriia</taxon>
        <taxon>Flavobacteriales</taxon>
        <taxon>Weeksellaceae</taxon>
        <taxon>Chryseobacterium group</taxon>
        <taxon>Chryseobacterium</taxon>
    </lineage>
</organism>
<accession>A0A381FJD4</accession>
<protein>
    <submittedName>
        <fullName evidence="1">Uncharacterized protein</fullName>
    </submittedName>
</protein>
<reference evidence="1 2" key="1">
    <citation type="submission" date="2018-06" db="EMBL/GenBank/DDBJ databases">
        <authorList>
            <consortium name="Pathogen Informatics"/>
            <person name="Doyle S."/>
        </authorList>
    </citation>
    <scope>NUCLEOTIDE SEQUENCE [LARGE SCALE GENOMIC DNA]</scope>
    <source>
        <strain evidence="1 2">NCTC13532</strain>
    </source>
</reference>
<dbReference type="InterPro" id="IPR046228">
    <property type="entry name" value="DUF6261"/>
</dbReference>
<sequence length="244" mass="27932">MIKNLISLDASKLHHAEFGQLIVRFSEDFSKTSLDTGTDADFKRMYDALQAKIPDYNSALDQIRASEESQKIAKADHVRDADVQALKDSVRPYRNSRTQAEKDAYTAIKILLDQYKGVENTSYEEETNKLNSLVSRLQSSEYSSHVTMLGIIKFINELAASNIAFNDLFAHRSFQSSQKQTYDVKALRKDLNNDYRQLVNYITILADVKTDTFYKDVLAVINNGRSYYANVMLARRNSRKDDDK</sequence>
<evidence type="ECO:0000313" key="2">
    <source>
        <dbReference type="Proteomes" id="UP000254282"/>
    </source>
</evidence>
<dbReference type="AlphaFoldDB" id="A0A381FJD4"/>
<proteinExistence type="predicted"/>
<name>A0A381FJD4_9FLAO</name>
<dbReference type="EMBL" id="UFVR01000004">
    <property type="protein sequence ID" value="SUX46282.1"/>
    <property type="molecule type" value="Genomic_DNA"/>
</dbReference>
<gene>
    <name evidence="1" type="ORF">NCTC13532_01814</name>
</gene>
<dbReference type="RefSeq" id="WP_115620065.1">
    <property type="nucleotide sequence ID" value="NZ_UFVR01000004.1"/>
</dbReference>
<evidence type="ECO:0000313" key="1">
    <source>
        <dbReference type="EMBL" id="SUX46282.1"/>
    </source>
</evidence>